<evidence type="ECO:0000259" key="1">
    <source>
        <dbReference type="Pfam" id="PF13519"/>
    </source>
</evidence>
<proteinExistence type="predicted"/>
<dbReference type="Gene3D" id="3.40.50.410">
    <property type="entry name" value="von Willebrand factor, type A domain"/>
    <property type="match status" value="1"/>
</dbReference>
<dbReference type="InterPro" id="IPR050768">
    <property type="entry name" value="UPF0353/GerABKA_families"/>
</dbReference>
<accession>A0A1Y1QJV3</accession>
<dbReference type="AlphaFoldDB" id="A0A1Y1QJV3"/>
<comment type="caution">
    <text evidence="2">The sequence shown here is derived from an EMBL/GenBank/DDBJ whole genome shotgun (WGS) entry which is preliminary data.</text>
</comment>
<dbReference type="SUPFAM" id="SSF53300">
    <property type="entry name" value="vWA-like"/>
    <property type="match status" value="1"/>
</dbReference>
<dbReference type="InterPro" id="IPR036465">
    <property type="entry name" value="vWFA_dom_sf"/>
</dbReference>
<sequence>MNALHWREPLWLLLTLYPLLLAAWQYFQQRHHAQRYADPHLLPWVQAHPPQHGWQRLISRPALWAMAWVLFAITLAGPRLPQAQPDTLVDAQLDVLVVLDISRSMQATDIAPNRLQRAALELHEFLNTARNSRVGIVVYGARPHLFAPLTSDFAALRFYLQHLETLVLPTQGSNPAAALDFARSELAARDQPPFCG</sequence>
<dbReference type="PANTHER" id="PTHR22550:SF14">
    <property type="entry name" value="VWFA DOMAIN-CONTAINING PROTEIN"/>
    <property type="match status" value="1"/>
</dbReference>
<feature type="domain" description="VWFA" evidence="1">
    <location>
        <begin position="95"/>
        <end position="190"/>
    </location>
</feature>
<protein>
    <recommendedName>
        <fullName evidence="1">VWFA domain-containing protein</fullName>
    </recommendedName>
</protein>
<name>A0A1Y1QJV3_9GAMM</name>
<dbReference type="EMBL" id="MTEJ01000209">
    <property type="protein sequence ID" value="OQX07418.1"/>
    <property type="molecule type" value="Genomic_DNA"/>
</dbReference>
<reference evidence="2 3" key="1">
    <citation type="submission" date="2017-01" db="EMBL/GenBank/DDBJ databases">
        <title>Novel large sulfur bacteria in the metagenomes of groundwater-fed chemosynthetic microbial mats in the Lake Huron basin.</title>
        <authorList>
            <person name="Sharrar A.M."/>
            <person name="Flood B.E."/>
            <person name="Bailey J.V."/>
            <person name="Jones D.S."/>
            <person name="Biddanda B."/>
            <person name="Ruberg S.A."/>
            <person name="Marcus D.N."/>
            <person name="Dick G.J."/>
        </authorList>
    </citation>
    <scope>NUCLEOTIDE SEQUENCE [LARGE SCALE GENOMIC DNA]</scope>
    <source>
        <strain evidence="2">A8</strain>
    </source>
</reference>
<evidence type="ECO:0000313" key="2">
    <source>
        <dbReference type="EMBL" id="OQX07418.1"/>
    </source>
</evidence>
<dbReference type="PANTHER" id="PTHR22550">
    <property type="entry name" value="SPORE GERMINATION PROTEIN"/>
    <property type="match status" value="1"/>
</dbReference>
<gene>
    <name evidence="2" type="ORF">BWK73_28040</name>
</gene>
<organism evidence="2 3">
    <name type="scientific">Thiothrix lacustris</name>
    <dbReference type="NCBI Taxonomy" id="525917"/>
    <lineage>
        <taxon>Bacteria</taxon>
        <taxon>Pseudomonadati</taxon>
        <taxon>Pseudomonadota</taxon>
        <taxon>Gammaproteobacteria</taxon>
        <taxon>Thiotrichales</taxon>
        <taxon>Thiotrichaceae</taxon>
        <taxon>Thiothrix</taxon>
    </lineage>
</organism>
<dbReference type="Proteomes" id="UP000192491">
    <property type="component" value="Unassembled WGS sequence"/>
</dbReference>
<dbReference type="InterPro" id="IPR002035">
    <property type="entry name" value="VWF_A"/>
</dbReference>
<dbReference type="Pfam" id="PF13519">
    <property type="entry name" value="VWA_2"/>
    <property type="match status" value="1"/>
</dbReference>
<evidence type="ECO:0000313" key="3">
    <source>
        <dbReference type="Proteomes" id="UP000192491"/>
    </source>
</evidence>